<keyword evidence="5 10" id="KW-0547">Nucleotide-binding</keyword>
<evidence type="ECO:0000256" key="10">
    <source>
        <dbReference type="PROSITE-ProRule" id="PRU10141"/>
    </source>
</evidence>
<feature type="binding site" evidence="10">
    <location>
        <position position="36"/>
    </location>
    <ligand>
        <name>ATP</name>
        <dbReference type="ChEBI" id="CHEBI:30616"/>
    </ligand>
</feature>
<dbReference type="Gene3D" id="1.10.510.10">
    <property type="entry name" value="Transferase(Phosphotransferase) domain 1"/>
    <property type="match status" value="1"/>
</dbReference>
<keyword evidence="4" id="KW-0808">Transferase</keyword>
<dbReference type="InterPro" id="IPR000719">
    <property type="entry name" value="Prot_kinase_dom"/>
</dbReference>
<reference evidence="13" key="2">
    <citation type="submission" date="2013-05" db="EMBL/GenBank/DDBJ databases">
        <authorList>
            <person name="Carter J.-M."/>
            <person name="Baker S.C."/>
            <person name="Pink R."/>
            <person name="Carter D.R.F."/>
            <person name="Collins A."/>
            <person name="Tomlin J."/>
            <person name="Gibbs M."/>
            <person name="Breuker C.J."/>
        </authorList>
    </citation>
    <scope>NUCLEOTIDE SEQUENCE</scope>
    <source>
        <tissue evidence="13">Ovary</tissue>
    </source>
</reference>
<dbReference type="GO" id="GO:0090068">
    <property type="term" value="P:positive regulation of cell cycle process"/>
    <property type="evidence" value="ECO:0007669"/>
    <property type="project" value="UniProtKB-ARBA"/>
</dbReference>
<dbReference type="GO" id="GO:0051446">
    <property type="term" value="P:positive regulation of meiotic cell cycle"/>
    <property type="evidence" value="ECO:0007669"/>
    <property type="project" value="UniProtKB-ARBA"/>
</dbReference>
<feature type="domain" description="Protein kinase" evidence="12">
    <location>
        <begin position="7"/>
        <end position="291"/>
    </location>
</feature>
<dbReference type="InterPro" id="IPR008271">
    <property type="entry name" value="Ser/Thr_kinase_AS"/>
</dbReference>
<dbReference type="GO" id="GO:0010468">
    <property type="term" value="P:regulation of gene expression"/>
    <property type="evidence" value="ECO:0007669"/>
    <property type="project" value="TreeGrafter"/>
</dbReference>
<accession>S4PMI6</accession>
<dbReference type="SMART" id="SM00220">
    <property type="entry name" value="S_TKc"/>
    <property type="match status" value="1"/>
</dbReference>
<reference evidence="13" key="1">
    <citation type="journal article" date="2013" name="BMC Genomics">
        <title>Unscrambling butterfly oogenesis.</title>
        <authorList>
            <person name="Carter J.M."/>
            <person name="Baker S.C."/>
            <person name="Pink R."/>
            <person name="Carter D.R."/>
            <person name="Collins A."/>
            <person name="Tomlin J."/>
            <person name="Gibbs M."/>
            <person name="Breuker C.J."/>
        </authorList>
    </citation>
    <scope>NUCLEOTIDE SEQUENCE</scope>
    <source>
        <tissue evidence="13">Ovary</tissue>
    </source>
</reference>
<evidence type="ECO:0000256" key="4">
    <source>
        <dbReference type="ARBA" id="ARBA00022679"/>
    </source>
</evidence>
<evidence type="ECO:0000256" key="1">
    <source>
        <dbReference type="ARBA" id="ARBA00006485"/>
    </source>
</evidence>
<dbReference type="GO" id="GO:0004693">
    <property type="term" value="F:cyclin-dependent protein serine/threonine kinase activity"/>
    <property type="evidence" value="ECO:0007669"/>
    <property type="project" value="UniProtKB-EC"/>
</dbReference>
<evidence type="ECO:0000256" key="2">
    <source>
        <dbReference type="ARBA" id="ARBA00012425"/>
    </source>
</evidence>
<dbReference type="GO" id="GO:0005737">
    <property type="term" value="C:cytoplasm"/>
    <property type="evidence" value="ECO:0007669"/>
    <property type="project" value="TreeGrafter"/>
</dbReference>
<proteinExistence type="inferred from homology"/>
<dbReference type="FunFam" id="1.10.510.10:FF:000706">
    <property type="entry name" value="Cyclin-dependent kinase 1"/>
    <property type="match status" value="1"/>
</dbReference>
<dbReference type="GO" id="GO:0030332">
    <property type="term" value="F:cyclin binding"/>
    <property type="evidence" value="ECO:0007669"/>
    <property type="project" value="TreeGrafter"/>
</dbReference>
<dbReference type="PROSITE" id="PS50011">
    <property type="entry name" value="PROTEIN_KINASE_DOM"/>
    <property type="match status" value="1"/>
</dbReference>
<comment type="catalytic activity">
    <reaction evidence="8">
        <text>L-threonyl-[protein] + ATP = O-phospho-L-threonyl-[protein] + ADP + H(+)</text>
        <dbReference type="Rhea" id="RHEA:46608"/>
        <dbReference type="Rhea" id="RHEA-COMP:11060"/>
        <dbReference type="Rhea" id="RHEA-COMP:11605"/>
        <dbReference type="ChEBI" id="CHEBI:15378"/>
        <dbReference type="ChEBI" id="CHEBI:30013"/>
        <dbReference type="ChEBI" id="CHEBI:30616"/>
        <dbReference type="ChEBI" id="CHEBI:61977"/>
        <dbReference type="ChEBI" id="CHEBI:456216"/>
        <dbReference type="EC" id="2.7.11.22"/>
    </reaction>
</comment>
<dbReference type="EMBL" id="GAIX01003535">
    <property type="protein sequence ID" value="JAA89025.1"/>
    <property type="molecule type" value="Transcribed_RNA"/>
</dbReference>
<keyword evidence="3 11" id="KW-0723">Serine/threonine-protein kinase</keyword>
<evidence type="ECO:0000256" key="5">
    <source>
        <dbReference type="ARBA" id="ARBA00022741"/>
    </source>
</evidence>
<keyword evidence="7 10" id="KW-0067">ATP-binding</keyword>
<dbReference type="FunFam" id="3.30.200.20:FF:000599">
    <property type="entry name" value="Cyclin-dependent kinase 2"/>
    <property type="match status" value="1"/>
</dbReference>
<dbReference type="GO" id="GO:0005524">
    <property type="term" value="F:ATP binding"/>
    <property type="evidence" value="ECO:0007669"/>
    <property type="project" value="UniProtKB-UniRule"/>
</dbReference>
<dbReference type="CTD" id="1017"/>
<evidence type="ECO:0000256" key="3">
    <source>
        <dbReference type="ARBA" id="ARBA00022527"/>
    </source>
</evidence>
<dbReference type="PROSITE" id="PS00108">
    <property type="entry name" value="PROTEIN_KINASE_ST"/>
    <property type="match status" value="1"/>
</dbReference>
<dbReference type="GO" id="GO:0005634">
    <property type="term" value="C:nucleus"/>
    <property type="evidence" value="ECO:0007669"/>
    <property type="project" value="TreeGrafter"/>
</dbReference>
<dbReference type="Pfam" id="PF00069">
    <property type="entry name" value="Pkinase"/>
    <property type="match status" value="1"/>
</dbReference>
<evidence type="ECO:0000256" key="11">
    <source>
        <dbReference type="RuleBase" id="RU000304"/>
    </source>
</evidence>
<evidence type="ECO:0000313" key="13">
    <source>
        <dbReference type="EMBL" id="JAA89025.1"/>
    </source>
</evidence>
<dbReference type="GO" id="GO:0007165">
    <property type="term" value="P:signal transduction"/>
    <property type="evidence" value="ECO:0007669"/>
    <property type="project" value="TreeGrafter"/>
</dbReference>
<protein>
    <recommendedName>
        <fullName evidence="2">cyclin-dependent kinase</fullName>
        <ecNumber evidence="2">2.7.11.22</ecNumber>
    </recommendedName>
</protein>
<comment type="catalytic activity">
    <reaction evidence="9">
        <text>L-seryl-[protein] + ATP = O-phospho-L-seryl-[protein] + ADP + H(+)</text>
        <dbReference type="Rhea" id="RHEA:17989"/>
        <dbReference type="Rhea" id="RHEA-COMP:9863"/>
        <dbReference type="Rhea" id="RHEA-COMP:11604"/>
        <dbReference type="ChEBI" id="CHEBI:15378"/>
        <dbReference type="ChEBI" id="CHEBI:29999"/>
        <dbReference type="ChEBI" id="CHEBI:30616"/>
        <dbReference type="ChEBI" id="CHEBI:83421"/>
        <dbReference type="ChEBI" id="CHEBI:456216"/>
        <dbReference type="EC" id="2.7.11.22"/>
    </reaction>
</comment>
<dbReference type="RefSeq" id="XP_039750353.1">
    <property type="nucleotide sequence ID" value="XM_039894419.1"/>
</dbReference>
<dbReference type="AlphaFoldDB" id="S4PMI6"/>
<name>S4PMI6_9NEOP</name>
<dbReference type="GO" id="GO:0010389">
    <property type="term" value="P:regulation of G2/M transition of mitotic cell cycle"/>
    <property type="evidence" value="ECO:0007669"/>
    <property type="project" value="TreeGrafter"/>
</dbReference>
<dbReference type="InterPro" id="IPR017441">
    <property type="entry name" value="Protein_kinase_ATP_BS"/>
</dbReference>
<dbReference type="PANTHER" id="PTHR24056">
    <property type="entry name" value="CELL DIVISION PROTEIN KINASE"/>
    <property type="match status" value="1"/>
</dbReference>
<dbReference type="PROSITE" id="PS00107">
    <property type="entry name" value="PROTEIN_KINASE_ATP"/>
    <property type="match status" value="1"/>
</dbReference>
<dbReference type="GeneID" id="120626751"/>
<evidence type="ECO:0000256" key="6">
    <source>
        <dbReference type="ARBA" id="ARBA00022777"/>
    </source>
</evidence>
<organism evidence="13">
    <name type="scientific">Pararge aegeria</name>
    <name type="common">speckled wood butterfly</name>
    <dbReference type="NCBI Taxonomy" id="116150"/>
    <lineage>
        <taxon>Eukaryota</taxon>
        <taxon>Metazoa</taxon>
        <taxon>Ecdysozoa</taxon>
        <taxon>Arthropoda</taxon>
        <taxon>Hexapoda</taxon>
        <taxon>Insecta</taxon>
        <taxon>Pterygota</taxon>
        <taxon>Neoptera</taxon>
        <taxon>Endopterygota</taxon>
        <taxon>Lepidoptera</taxon>
        <taxon>Glossata</taxon>
        <taxon>Ditrysia</taxon>
        <taxon>Papilionoidea</taxon>
        <taxon>Nymphalidae</taxon>
        <taxon>Satyrinae</taxon>
        <taxon>Satyrini</taxon>
        <taxon>Parargina</taxon>
        <taxon>Pararge</taxon>
    </lineage>
</organism>
<dbReference type="SUPFAM" id="SSF56112">
    <property type="entry name" value="Protein kinase-like (PK-like)"/>
    <property type="match status" value="1"/>
</dbReference>
<dbReference type="GO" id="GO:0000082">
    <property type="term" value="P:G1/S transition of mitotic cell cycle"/>
    <property type="evidence" value="ECO:0007669"/>
    <property type="project" value="TreeGrafter"/>
</dbReference>
<evidence type="ECO:0000256" key="7">
    <source>
        <dbReference type="ARBA" id="ARBA00022840"/>
    </source>
</evidence>
<dbReference type="PANTHER" id="PTHR24056:SF254">
    <property type="entry name" value="CYCLIN-DEPENDENT KINASE 2"/>
    <property type="match status" value="1"/>
</dbReference>
<dbReference type="Gene3D" id="3.30.200.20">
    <property type="entry name" value="Phosphorylase Kinase, domain 1"/>
    <property type="match status" value="1"/>
</dbReference>
<evidence type="ECO:0000256" key="9">
    <source>
        <dbReference type="ARBA" id="ARBA00048367"/>
    </source>
</evidence>
<dbReference type="EC" id="2.7.11.22" evidence="2"/>
<evidence type="ECO:0000256" key="8">
    <source>
        <dbReference type="ARBA" id="ARBA00047811"/>
    </source>
</evidence>
<keyword evidence="6" id="KW-0418">Kinase</keyword>
<comment type="similarity">
    <text evidence="1">Belongs to the protein kinase superfamily. CMGC Ser/Thr protein kinase family. CDC2/CDKX subfamily.</text>
</comment>
<sequence length="320" mass="35907">MKEMENFSRVEKIGEGTYGVVYKARDKLTGKDIALKKIKLENEPEGVPSTALREISVLRDLKHPAVVQLLDVVLADTKLFLVFEFLHMDLKKLMELTKGALKLDLVKSYLQQLLEGVAYCHSQRVLHRDLKPQNLLVDTEGHIKLADFGLARAFGIPVRAYTHEVVTLWYRAPEILLGTKFYSTAVDVWSLACIYAEMVSGKTLFPGDSEIDQLFRVFRALGTPGDEVWPGARLLPDYRAAFPRWPKREARTLLPTAVRASVHACTLFEAMLRYEPSERVSARSALQHPYFADARLVPPAIPSAPAASTSTIIHHSLADL</sequence>
<dbReference type="InterPro" id="IPR011009">
    <property type="entry name" value="Kinase-like_dom_sf"/>
</dbReference>
<dbReference type="GO" id="GO:0000307">
    <property type="term" value="C:cyclin-dependent protein kinase holoenzyme complex"/>
    <property type="evidence" value="ECO:0007669"/>
    <property type="project" value="TreeGrafter"/>
</dbReference>
<evidence type="ECO:0000259" key="12">
    <source>
        <dbReference type="PROSITE" id="PS50011"/>
    </source>
</evidence>
<dbReference type="InterPro" id="IPR050108">
    <property type="entry name" value="CDK"/>
</dbReference>